<dbReference type="AlphaFoldDB" id="A0A6V7ITU4"/>
<organism evidence="1">
    <name type="scientific">Bracon brevicornis</name>
    <dbReference type="NCBI Taxonomy" id="1563983"/>
    <lineage>
        <taxon>Eukaryota</taxon>
        <taxon>Metazoa</taxon>
        <taxon>Ecdysozoa</taxon>
        <taxon>Arthropoda</taxon>
        <taxon>Hexapoda</taxon>
        <taxon>Insecta</taxon>
        <taxon>Pterygota</taxon>
        <taxon>Neoptera</taxon>
        <taxon>Endopterygota</taxon>
        <taxon>Hymenoptera</taxon>
        <taxon>Apocrita</taxon>
        <taxon>Ichneumonoidea</taxon>
        <taxon>Braconidae</taxon>
        <taxon>Braconinae</taxon>
        <taxon>Bracon</taxon>
    </lineage>
</organism>
<gene>
    <name evidence="1" type="ORF">BBRV_LOCUS31996</name>
</gene>
<reference evidence="1" key="1">
    <citation type="submission" date="2020-07" db="EMBL/GenBank/DDBJ databases">
        <authorList>
            <person name="Ferguson B K."/>
        </authorList>
    </citation>
    <scope>NUCLEOTIDE SEQUENCE</scope>
    <source>
        <strain evidence="1">L06</strain>
    </source>
</reference>
<proteinExistence type="predicted"/>
<name>A0A6V7ITU4_9HYME</name>
<sequence>MNLAQMCMISIADRFWKMTYSKELIRRCSLEKLSLESVEVIAEVRRHIDDLILPVPLKKELQVITLRMGVQLVAWRPYSRYELRVGLQSFYKCIDHVHWDNNGIIEEVRTAEALYKAGLLRICHRNWRIICDYCLEECIIDFWMKLVTDSDQRRRQCICKTAKRECMIYLYWVLRMENNLEQFPLLARGYDDRRTLDENMLQYSYTHGPSATMYFQKRVDENVRKNS</sequence>
<accession>A0A6V7ITU4</accession>
<protein>
    <submittedName>
        <fullName evidence="1">Uncharacterized protein</fullName>
    </submittedName>
</protein>
<dbReference type="EMBL" id="CADCXW020000009">
    <property type="protein sequence ID" value="CAD1542096.1"/>
    <property type="molecule type" value="Genomic_DNA"/>
</dbReference>
<evidence type="ECO:0000313" key="1">
    <source>
        <dbReference type="EMBL" id="CAD1542096.1"/>
    </source>
</evidence>